<evidence type="ECO:0000313" key="7">
    <source>
        <dbReference type="Proteomes" id="UP000476820"/>
    </source>
</evidence>
<accession>A0A0C2SGE7</accession>
<feature type="domain" description="Metallo-beta-lactamase" evidence="1">
    <location>
        <begin position="43"/>
        <end position="235"/>
    </location>
</feature>
<evidence type="ECO:0000313" key="2">
    <source>
        <dbReference type="EMBL" id="NFA41746.1"/>
    </source>
</evidence>
<dbReference type="Gene3D" id="3.60.15.10">
    <property type="entry name" value="Ribonuclease Z/Hydroxyacylglutathione hydrolase-like"/>
    <property type="match status" value="1"/>
</dbReference>
<name>A0A0C2SGE7_CLOBO</name>
<keyword evidence="3" id="KW-0378">Hydrolase</keyword>
<dbReference type="InterPro" id="IPR001279">
    <property type="entry name" value="Metallo-B-lactamas"/>
</dbReference>
<comment type="caution">
    <text evidence="3">The sequence shown here is derived from an EMBL/GenBank/DDBJ whole genome shotgun (WGS) entry which is preliminary data.</text>
</comment>
<dbReference type="SMART" id="SM00849">
    <property type="entry name" value="Lactamase_B"/>
    <property type="match status" value="1"/>
</dbReference>
<dbReference type="PANTHER" id="PTHR15032:SF36">
    <property type="entry name" value="METALLO-BETA-LACTAMASE DOMAIN-CONTAINING PROTEIN"/>
    <property type="match status" value="1"/>
</dbReference>
<proteinExistence type="predicted"/>
<dbReference type="SUPFAM" id="SSF56281">
    <property type="entry name" value="Metallo-hydrolase/oxidoreductase"/>
    <property type="match status" value="1"/>
</dbReference>
<dbReference type="Proteomes" id="UP000473681">
    <property type="component" value="Unassembled WGS sequence"/>
</dbReference>
<dbReference type="Proteomes" id="UP000472355">
    <property type="component" value="Unassembled WGS sequence"/>
</dbReference>
<dbReference type="Pfam" id="PF12706">
    <property type="entry name" value="Lactamase_B_2"/>
    <property type="match status" value="1"/>
</dbReference>
<dbReference type="GO" id="GO:0016787">
    <property type="term" value="F:hydrolase activity"/>
    <property type="evidence" value="ECO:0007669"/>
    <property type="project" value="UniProtKB-KW"/>
</dbReference>
<dbReference type="PANTHER" id="PTHR15032">
    <property type="entry name" value="N-ACYL-PHOSPHATIDYLETHANOLAMINE-HYDROLYZING PHOSPHOLIPASE D"/>
    <property type="match status" value="1"/>
</dbReference>
<organism evidence="3 7">
    <name type="scientific">Clostridium botulinum</name>
    <dbReference type="NCBI Taxonomy" id="1491"/>
    <lineage>
        <taxon>Bacteria</taxon>
        <taxon>Bacillati</taxon>
        <taxon>Bacillota</taxon>
        <taxon>Clostridia</taxon>
        <taxon>Eubacteriales</taxon>
        <taxon>Clostridiaceae</taxon>
        <taxon>Clostridium</taxon>
    </lineage>
</organism>
<dbReference type="GO" id="GO:0005737">
    <property type="term" value="C:cytoplasm"/>
    <property type="evidence" value="ECO:0007669"/>
    <property type="project" value="TreeGrafter"/>
</dbReference>
<reference evidence="6 7" key="2">
    <citation type="submission" date="2019-04" db="EMBL/GenBank/DDBJ databases">
        <title>Genome sequencing of Clostridium botulinum Groups I-IV and Clostridium butyricum.</title>
        <authorList>
            <person name="Brunt J."/>
            <person name="Van Vliet A.H.M."/>
            <person name="Stringer S.C."/>
            <person name="Carter A.T."/>
            <person name="Peck M.W."/>
        </authorList>
    </citation>
    <scope>NUCLEOTIDE SEQUENCE [LARGE SCALE GENOMIC DNA]</scope>
    <source>
        <strain evidence="3 7">1605</strain>
        <strain evidence="4 6">CB-K-33E</strain>
    </source>
</reference>
<dbReference type="RefSeq" id="WP_012450283.1">
    <property type="nucleotide sequence ID" value="NZ_CP010520.1"/>
</dbReference>
<evidence type="ECO:0000313" key="6">
    <source>
        <dbReference type="Proteomes" id="UP000473681"/>
    </source>
</evidence>
<evidence type="ECO:0000313" key="5">
    <source>
        <dbReference type="Proteomes" id="UP000472355"/>
    </source>
</evidence>
<gene>
    <name evidence="2" type="ORF">EXM65_03875</name>
    <name evidence="3" type="ORF">FC774_15175</name>
    <name evidence="4" type="ORF">FDB51_14700</name>
</gene>
<dbReference type="OrthoDB" id="9805728at2"/>
<evidence type="ECO:0000313" key="4">
    <source>
        <dbReference type="EMBL" id="NFN36342.1"/>
    </source>
</evidence>
<sequence>MSNFFKNINFLFNLTNNNIKEYFKEKNSIKFDQLELNSINWFGHATTVINLSGKVIITDPVLSNVLGYFKRVVEKPNYLKDLNVDYILLSHGHMDHMHFPSLIKLNKDAIVIAPKGYKKLLRLLGFKNVFLLHPNETYEDHNIKITAYEANHDGRRFYVGIDDESLSYLIERHDKKVFFAGDTAFTDNFKGITSDIALMPVGCYMPERFSHMHCTPLESYEMFKMMNSKVMIPIHYKTFIISLEDFNDTEIILKNLKDDNIKIIDIGETFIF</sequence>
<dbReference type="Proteomes" id="UP000476820">
    <property type="component" value="Unassembled WGS sequence"/>
</dbReference>
<evidence type="ECO:0000259" key="1">
    <source>
        <dbReference type="SMART" id="SM00849"/>
    </source>
</evidence>
<protein>
    <submittedName>
        <fullName evidence="3">MBL fold metallo-hydrolase</fullName>
    </submittedName>
</protein>
<reference evidence="2 5" key="1">
    <citation type="submission" date="2019-02" db="EMBL/GenBank/DDBJ databases">
        <title>Genome sequencing of Clostridium botulinum clinical isolates.</title>
        <authorList>
            <person name="Brunt J."/>
            <person name="Van Vliet A.H.M."/>
            <person name="Stringer S.C."/>
            <person name="Grant K.A."/>
            <person name="Carter A.C."/>
            <person name="Peck M.W."/>
        </authorList>
    </citation>
    <scope>NUCLEOTIDE SEQUENCE [LARGE SCALE GENOMIC DNA]</scope>
    <source>
        <strain evidence="2 5">H113700579</strain>
    </source>
</reference>
<dbReference type="InterPro" id="IPR036866">
    <property type="entry name" value="RibonucZ/Hydroxyglut_hydro"/>
</dbReference>
<dbReference type="AlphaFoldDB" id="A0A0C2SGE7"/>
<evidence type="ECO:0000313" key="3">
    <source>
        <dbReference type="EMBL" id="NFF89196.1"/>
    </source>
</evidence>
<dbReference type="EMBL" id="SGKU01000007">
    <property type="protein sequence ID" value="NFA41746.1"/>
    <property type="molecule type" value="Genomic_DNA"/>
</dbReference>
<dbReference type="EMBL" id="SWOV01000055">
    <property type="protein sequence ID" value="NFF89196.1"/>
    <property type="molecule type" value="Genomic_DNA"/>
</dbReference>
<dbReference type="EMBL" id="SWVK01000022">
    <property type="protein sequence ID" value="NFN36342.1"/>
    <property type="molecule type" value="Genomic_DNA"/>
</dbReference>